<evidence type="ECO:0000256" key="1">
    <source>
        <dbReference type="SAM" id="Coils"/>
    </source>
</evidence>
<reference evidence="2" key="1">
    <citation type="journal article" date="2020" name="Stud. Mycol.">
        <title>101 Dothideomycetes genomes: a test case for predicting lifestyles and emergence of pathogens.</title>
        <authorList>
            <person name="Haridas S."/>
            <person name="Albert R."/>
            <person name="Binder M."/>
            <person name="Bloem J."/>
            <person name="Labutti K."/>
            <person name="Salamov A."/>
            <person name="Andreopoulos B."/>
            <person name="Baker S."/>
            <person name="Barry K."/>
            <person name="Bills G."/>
            <person name="Bluhm B."/>
            <person name="Cannon C."/>
            <person name="Castanera R."/>
            <person name="Culley D."/>
            <person name="Daum C."/>
            <person name="Ezra D."/>
            <person name="Gonzalez J."/>
            <person name="Henrissat B."/>
            <person name="Kuo A."/>
            <person name="Liang C."/>
            <person name="Lipzen A."/>
            <person name="Lutzoni F."/>
            <person name="Magnuson J."/>
            <person name="Mondo S."/>
            <person name="Nolan M."/>
            <person name="Ohm R."/>
            <person name="Pangilinan J."/>
            <person name="Park H.-J."/>
            <person name="Ramirez L."/>
            <person name="Alfaro M."/>
            <person name="Sun H."/>
            <person name="Tritt A."/>
            <person name="Yoshinaga Y."/>
            <person name="Zwiers L.-H."/>
            <person name="Turgeon B."/>
            <person name="Goodwin S."/>
            <person name="Spatafora J."/>
            <person name="Crous P."/>
            <person name="Grigoriev I."/>
        </authorList>
    </citation>
    <scope>NUCLEOTIDE SEQUENCE</scope>
    <source>
        <strain evidence="2">CBS 130266</strain>
    </source>
</reference>
<sequence length="101" mass="11504">MATPLLFRSFGFLKQRINFTRLPNTLRMHTTSVIFNTIFSGLVPGMVIVYNNTKISAELGEIKSMLESVKADFAHIERSMEKLENDVKDLNACLIQCSHIR</sequence>
<evidence type="ECO:0000313" key="3">
    <source>
        <dbReference type="Proteomes" id="UP000800235"/>
    </source>
</evidence>
<accession>A0A9P4TUH7</accession>
<name>A0A9P4TUH7_9PEZI</name>
<evidence type="ECO:0000313" key="2">
    <source>
        <dbReference type="EMBL" id="KAF2422107.1"/>
    </source>
</evidence>
<keyword evidence="3" id="KW-1185">Reference proteome</keyword>
<protein>
    <submittedName>
        <fullName evidence="2">Uncharacterized protein</fullName>
    </submittedName>
</protein>
<dbReference type="AlphaFoldDB" id="A0A9P4TUH7"/>
<comment type="caution">
    <text evidence="2">The sequence shown here is derived from an EMBL/GenBank/DDBJ whole genome shotgun (WGS) entry which is preliminary data.</text>
</comment>
<feature type="coiled-coil region" evidence="1">
    <location>
        <begin position="66"/>
        <end position="93"/>
    </location>
</feature>
<dbReference type="Proteomes" id="UP000800235">
    <property type="component" value="Unassembled WGS sequence"/>
</dbReference>
<gene>
    <name evidence="2" type="ORF">EJ08DRAFT_487776</name>
</gene>
<organism evidence="2 3">
    <name type="scientific">Tothia fuscella</name>
    <dbReference type="NCBI Taxonomy" id="1048955"/>
    <lineage>
        <taxon>Eukaryota</taxon>
        <taxon>Fungi</taxon>
        <taxon>Dikarya</taxon>
        <taxon>Ascomycota</taxon>
        <taxon>Pezizomycotina</taxon>
        <taxon>Dothideomycetes</taxon>
        <taxon>Pleosporomycetidae</taxon>
        <taxon>Venturiales</taxon>
        <taxon>Cylindrosympodiaceae</taxon>
        <taxon>Tothia</taxon>
    </lineage>
</organism>
<dbReference type="EMBL" id="MU007094">
    <property type="protein sequence ID" value="KAF2422107.1"/>
    <property type="molecule type" value="Genomic_DNA"/>
</dbReference>
<proteinExistence type="predicted"/>
<keyword evidence="1" id="KW-0175">Coiled coil</keyword>